<proteinExistence type="inferred from homology"/>
<evidence type="ECO:0000256" key="2">
    <source>
        <dbReference type="ARBA" id="ARBA00022801"/>
    </source>
</evidence>
<dbReference type="Proteomes" id="UP000288859">
    <property type="component" value="Unassembled WGS sequence"/>
</dbReference>
<keyword evidence="2" id="KW-0378">Hydrolase</keyword>
<feature type="domain" description="Peptidase S33 tripeptidyl aminopeptidase-like C-terminal" evidence="5">
    <location>
        <begin position="411"/>
        <end position="505"/>
    </location>
</feature>
<evidence type="ECO:0000259" key="5">
    <source>
        <dbReference type="Pfam" id="PF08386"/>
    </source>
</evidence>
<name>A0A438NCU6_EXOME</name>
<evidence type="ECO:0000313" key="7">
    <source>
        <dbReference type="Proteomes" id="UP000288859"/>
    </source>
</evidence>
<dbReference type="OrthoDB" id="425534at2759"/>
<dbReference type="PANTHER" id="PTHR43248">
    <property type="entry name" value="2-SUCCINYL-6-HYDROXY-2,4-CYCLOHEXADIENE-1-CARBOXYLATE SYNTHASE"/>
    <property type="match status" value="1"/>
</dbReference>
<evidence type="ECO:0008006" key="8">
    <source>
        <dbReference type="Google" id="ProtNLM"/>
    </source>
</evidence>
<evidence type="ECO:0000313" key="6">
    <source>
        <dbReference type="EMBL" id="RVX73450.1"/>
    </source>
</evidence>
<feature type="chain" id="PRO_5019554961" description="AB hydrolase-1 domain-containing protein" evidence="3">
    <location>
        <begin position="19"/>
        <end position="527"/>
    </location>
</feature>
<dbReference type="SUPFAM" id="SSF53474">
    <property type="entry name" value="alpha/beta-Hydrolases"/>
    <property type="match status" value="1"/>
</dbReference>
<dbReference type="InterPro" id="IPR029058">
    <property type="entry name" value="AB_hydrolase_fold"/>
</dbReference>
<dbReference type="VEuPathDB" id="FungiDB:PV10_05925"/>
<evidence type="ECO:0000256" key="1">
    <source>
        <dbReference type="ARBA" id="ARBA00010088"/>
    </source>
</evidence>
<comment type="caution">
    <text evidence="6">The sequence shown here is derived from an EMBL/GenBank/DDBJ whole genome shotgun (WGS) entry which is preliminary data.</text>
</comment>
<evidence type="ECO:0000259" key="4">
    <source>
        <dbReference type="Pfam" id="PF00561"/>
    </source>
</evidence>
<organism evidence="6 7">
    <name type="scientific">Exophiala mesophila</name>
    <name type="common">Black yeast-like fungus</name>
    <dbReference type="NCBI Taxonomy" id="212818"/>
    <lineage>
        <taxon>Eukaryota</taxon>
        <taxon>Fungi</taxon>
        <taxon>Dikarya</taxon>
        <taxon>Ascomycota</taxon>
        <taxon>Pezizomycotina</taxon>
        <taxon>Eurotiomycetes</taxon>
        <taxon>Chaetothyriomycetidae</taxon>
        <taxon>Chaetothyriales</taxon>
        <taxon>Herpotrichiellaceae</taxon>
        <taxon>Exophiala</taxon>
    </lineage>
</organism>
<dbReference type="GO" id="GO:0016787">
    <property type="term" value="F:hydrolase activity"/>
    <property type="evidence" value="ECO:0007669"/>
    <property type="project" value="UniProtKB-KW"/>
</dbReference>
<reference evidence="6 7" key="1">
    <citation type="submission" date="2017-03" db="EMBL/GenBank/DDBJ databases">
        <title>Genomes of endolithic fungi from Antarctica.</title>
        <authorList>
            <person name="Coleine C."/>
            <person name="Masonjones S."/>
            <person name="Stajich J.E."/>
        </authorList>
    </citation>
    <scope>NUCLEOTIDE SEQUENCE [LARGE SCALE GENOMIC DNA]</scope>
    <source>
        <strain evidence="6 7">CCFEE 6314</strain>
    </source>
</reference>
<dbReference type="Pfam" id="PF00561">
    <property type="entry name" value="Abhydrolase_1"/>
    <property type="match status" value="1"/>
</dbReference>
<accession>A0A438NCU6</accession>
<keyword evidence="3" id="KW-0732">Signal</keyword>
<dbReference type="InterPro" id="IPR000073">
    <property type="entry name" value="AB_hydrolase_1"/>
</dbReference>
<dbReference type="InterPro" id="IPR051601">
    <property type="entry name" value="Serine_prot/Carboxylest_S33"/>
</dbReference>
<sequence length="527" mass="57084">MSLSAALLILSVTAGVTALPHQKRATLQWRPCPELNEEIAASVPTVKMAPFDCATLEVPLDHSNPNASELIELSLVKVNATKEPVLGSVLYNPGGPGTSGTETLGFTAEDLHLNIGGQFDLIAWDYRGTGKTLPFNCGLADALETSGPQRRDEVLPSTNLTELFLDVGWEFSVETAAACYAANSEIGRYIGTSSSAYDMVAIIDALDEDGLLRYYGYSYGTALGSYFAAMFPEKVDRMVLDANVNPTLYQMGTHAKLAAEIDKTFAAFIDECVANADACALVNATNATTSAEMFEVMDEFLLPITAEAASSLEVFSAYVEFKNTIQMGLYNPSRWPILAERLAAILLGEVEEEEENEDTDSSAPEPYNLGVDAIMGIRCSDATFQVSSAEEYLPTLAEQLNSTEGFGVIYSALWPCAAWNMSDVVQYQGDFRVKTRHPILLINGEYDSGTPAIGAFNASAGFEDSVVLIHDGYGHGIFPNPSDCVAEKIQSYFVDGDLPEEGTECEVNLGPWELAAYYAERNITRPY</sequence>
<dbReference type="Gene3D" id="3.40.50.1820">
    <property type="entry name" value="alpha/beta hydrolase"/>
    <property type="match status" value="1"/>
</dbReference>
<dbReference type="InterPro" id="IPR013595">
    <property type="entry name" value="Pept_S33_TAP-like_C"/>
</dbReference>
<dbReference type="PANTHER" id="PTHR43248:SF25">
    <property type="entry name" value="AB HYDROLASE-1 DOMAIN-CONTAINING PROTEIN-RELATED"/>
    <property type="match status" value="1"/>
</dbReference>
<evidence type="ECO:0000256" key="3">
    <source>
        <dbReference type="SAM" id="SignalP"/>
    </source>
</evidence>
<dbReference type="Pfam" id="PF08386">
    <property type="entry name" value="Abhydrolase_4"/>
    <property type="match status" value="1"/>
</dbReference>
<gene>
    <name evidence="6" type="ORF">B0A52_03092</name>
</gene>
<feature type="domain" description="AB hydrolase-1" evidence="4">
    <location>
        <begin position="89"/>
        <end position="288"/>
    </location>
</feature>
<dbReference type="AlphaFoldDB" id="A0A438NCU6"/>
<comment type="similarity">
    <text evidence="1">Belongs to the peptidase S33 family.</text>
</comment>
<dbReference type="EMBL" id="NAJM01000008">
    <property type="protein sequence ID" value="RVX73450.1"/>
    <property type="molecule type" value="Genomic_DNA"/>
</dbReference>
<protein>
    <recommendedName>
        <fullName evidence="8">AB hydrolase-1 domain-containing protein</fullName>
    </recommendedName>
</protein>
<feature type="signal peptide" evidence="3">
    <location>
        <begin position="1"/>
        <end position="18"/>
    </location>
</feature>